<accession>A0A913Y9A9</accession>
<dbReference type="OrthoDB" id="5599753at2759"/>
<evidence type="ECO:0000256" key="6">
    <source>
        <dbReference type="ARBA" id="ARBA00022833"/>
    </source>
</evidence>
<keyword evidence="11" id="KW-1185">Reference proteome</keyword>
<dbReference type="RefSeq" id="XP_020916779.1">
    <property type="nucleotide sequence ID" value="XM_021061120.2"/>
</dbReference>
<keyword evidence="7" id="KW-0472">Membrane</keyword>
<dbReference type="SMART" id="SM00714">
    <property type="entry name" value="LITAF"/>
    <property type="match status" value="1"/>
</dbReference>
<comment type="subcellular location">
    <subcellularLocation>
        <location evidence="2">Endosome membrane</location>
        <topology evidence="2">Peripheral membrane protein</topology>
    </subcellularLocation>
    <subcellularLocation>
        <location evidence="1">Late endosome membrane</location>
    </subcellularLocation>
    <subcellularLocation>
        <location evidence="3">Lysosome membrane</location>
        <topology evidence="3">Peripheral membrane protein</topology>
        <orientation evidence="3">Cytoplasmic side</orientation>
    </subcellularLocation>
</comment>
<evidence type="ECO:0000256" key="2">
    <source>
        <dbReference type="ARBA" id="ARBA00004481"/>
    </source>
</evidence>
<evidence type="ECO:0000256" key="1">
    <source>
        <dbReference type="ARBA" id="ARBA00004414"/>
    </source>
</evidence>
<feature type="region of interest" description="Disordered" evidence="8">
    <location>
        <begin position="1"/>
        <end position="37"/>
    </location>
</feature>
<name>A0A913Y9A9_EXADI</name>
<comment type="similarity">
    <text evidence="4">Belongs to the CDIP1/LITAF family.</text>
</comment>
<reference evidence="10" key="1">
    <citation type="submission" date="2022-11" db="UniProtKB">
        <authorList>
            <consortium name="EnsemblMetazoa"/>
        </authorList>
    </citation>
    <scope>IDENTIFICATION</scope>
</reference>
<dbReference type="AlphaFoldDB" id="A0A913Y9A9"/>
<evidence type="ECO:0000256" key="5">
    <source>
        <dbReference type="ARBA" id="ARBA00022723"/>
    </source>
</evidence>
<keyword evidence="5" id="KW-0479">Metal-binding</keyword>
<dbReference type="GO" id="GO:0005765">
    <property type="term" value="C:lysosomal membrane"/>
    <property type="evidence" value="ECO:0007669"/>
    <property type="project" value="UniProtKB-SubCell"/>
</dbReference>
<dbReference type="Pfam" id="PF10601">
    <property type="entry name" value="zf-LITAF-like"/>
    <property type="match status" value="1"/>
</dbReference>
<dbReference type="GeneID" id="110254155"/>
<dbReference type="KEGG" id="epa:110254155"/>
<dbReference type="EnsemblMetazoa" id="XM_021061120.2">
    <property type="protein sequence ID" value="XP_020916779.1"/>
    <property type="gene ID" value="LOC110254155"/>
</dbReference>
<dbReference type="PANTHER" id="PTHR23292">
    <property type="entry name" value="LIPOPOLYSACCHARIDE-INDUCED TUMOR NECROSIS FACTOR-ALPHA FACTOR"/>
    <property type="match status" value="1"/>
</dbReference>
<dbReference type="Proteomes" id="UP000887567">
    <property type="component" value="Unplaced"/>
</dbReference>
<evidence type="ECO:0000313" key="10">
    <source>
        <dbReference type="EnsemblMetazoa" id="XP_020916779.1"/>
    </source>
</evidence>
<dbReference type="PROSITE" id="PS51837">
    <property type="entry name" value="LITAF"/>
    <property type="match status" value="1"/>
</dbReference>
<feature type="compositionally biased region" description="Pro residues" evidence="8">
    <location>
        <begin position="21"/>
        <end position="31"/>
    </location>
</feature>
<evidence type="ECO:0000256" key="8">
    <source>
        <dbReference type="SAM" id="MobiDB-lite"/>
    </source>
</evidence>
<proteinExistence type="inferred from homology"/>
<dbReference type="GO" id="GO:0031902">
    <property type="term" value="C:late endosome membrane"/>
    <property type="evidence" value="ECO:0007669"/>
    <property type="project" value="UniProtKB-SubCell"/>
</dbReference>
<dbReference type="GO" id="GO:0008270">
    <property type="term" value="F:zinc ion binding"/>
    <property type="evidence" value="ECO:0007669"/>
    <property type="project" value="TreeGrafter"/>
</dbReference>
<evidence type="ECO:0000256" key="3">
    <source>
        <dbReference type="ARBA" id="ARBA00004630"/>
    </source>
</evidence>
<keyword evidence="6" id="KW-0862">Zinc</keyword>
<protein>
    <recommendedName>
        <fullName evidence="9">LITAF domain-containing protein</fullName>
    </recommendedName>
</protein>
<feature type="domain" description="LITAF" evidence="9">
    <location>
        <begin position="44"/>
        <end position="128"/>
    </location>
</feature>
<organism evidence="10 11">
    <name type="scientific">Exaiptasia diaphana</name>
    <name type="common">Tropical sea anemone</name>
    <name type="synonym">Aiptasia pulchella</name>
    <dbReference type="NCBI Taxonomy" id="2652724"/>
    <lineage>
        <taxon>Eukaryota</taxon>
        <taxon>Metazoa</taxon>
        <taxon>Cnidaria</taxon>
        <taxon>Anthozoa</taxon>
        <taxon>Hexacorallia</taxon>
        <taxon>Actiniaria</taxon>
        <taxon>Aiptasiidae</taxon>
        <taxon>Exaiptasia</taxon>
    </lineage>
</organism>
<evidence type="ECO:0000256" key="7">
    <source>
        <dbReference type="ARBA" id="ARBA00023136"/>
    </source>
</evidence>
<dbReference type="PANTHER" id="PTHR23292:SF6">
    <property type="entry name" value="FI16602P1-RELATED"/>
    <property type="match status" value="1"/>
</dbReference>
<dbReference type="OMA" id="MMVNAKK"/>
<sequence length="129" mass="14031">MSAIDKPPAYPQQPAYTPQQPGYPPQQPGYPPQQGYSTTTTIVQQPTVVIAQSPFLENPVSTQCPMCKASIITGTHYVTGTLTWLACFGLCIVGCDLGCCFIPFCIDSLKDVIHTCPNCQAQVGVYRRM</sequence>
<evidence type="ECO:0000256" key="4">
    <source>
        <dbReference type="ARBA" id="ARBA00005975"/>
    </source>
</evidence>
<dbReference type="InterPro" id="IPR006629">
    <property type="entry name" value="LITAF"/>
</dbReference>
<evidence type="ECO:0000259" key="9">
    <source>
        <dbReference type="PROSITE" id="PS51837"/>
    </source>
</evidence>
<dbReference type="InterPro" id="IPR037519">
    <property type="entry name" value="LITAF_fam"/>
</dbReference>
<evidence type="ECO:0000313" key="11">
    <source>
        <dbReference type="Proteomes" id="UP000887567"/>
    </source>
</evidence>